<dbReference type="AlphaFoldDB" id="A0A8S1XW22"/>
<organism evidence="1 2">
    <name type="scientific">Paramecium pentaurelia</name>
    <dbReference type="NCBI Taxonomy" id="43138"/>
    <lineage>
        <taxon>Eukaryota</taxon>
        <taxon>Sar</taxon>
        <taxon>Alveolata</taxon>
        <taxon>Ciliophora</taxon>
        <taxon>Intramacronucleata</taxon>
        <taxon>Oligohymenophorea</taxon>
        <taxon>Peniculida</taxon>
        <taxon>Parameciidae</taxon>
        <taxon>Paramecium</taxon>
    </lineage>
</organism>
<evidence type="ECO:0000313" key="2">
    <source>
        <dbReference type="Proteomes" id="UP000689195"/>
    </source>
</evidence>
<gene>
    <name evidence="1" type="ORF">PPENT_87.1.T1410002</name>
</gene>
<dbReference type="Proteomes" id="UP000689195">
    <property type="component" value="Unassembled WGS sequence"/>
</dbReference>
<accession>A0A8S1XW22</accession>
<comment type="caution">
    <text evidence="1">The sequence shown here is derived from an EMBL/GenBank/DDBJ whole genome shotgun (WGS) entry which is preliminary data.</text>
</comment>
<keyword evidence="2" id="KW-1185">Reference proteome</keyword>
<name>A0A8S1XW22_9CILI</name>
<reference evidence="1" key="1">
    <citation type="submission" date="2021-01" db="EMBL/GenBank/DDBJ databases">
        <authorList>
            <consortium name="Genoscope - CEA"/>
            <person name="William W."/>
        </authorList>
    </citation>
    <scope>NUCLEOTIDE SEQUENCE</scope>
</reference>
<evidence type="ECO:0000313" key="1">
    <source>
        <dbReference type="EMBL" id="CAD8205523.1"/>
    </source>
</evidence>
<protein>
    <submittedName>
        <fullName evidence="1">Uncharacterized protein</fullName>
    </submittedName>
</protein>
<sequence length="41" mass="5081">MLIVHHPSYLKWLRLKSQDEKKHKKRLFKPKEILIMILDLI</sequence>
<proteinExistence type="predicted"/>
<dbReference type="EMBL" id="CAJJDO010000141">
    <property type="protein sequence ID" value="CAD8205523.1"/>
    <property type="molecule type" value="Genomic_DNA"/>
</dbReference>